<dbReference type="GO" id="GO:0004827">
    <property type="term" value="F:proline-tRNA ligase activity"/>
    <property type="evidence" value="ECO:0007669"/>
    <property type="project" value="UniProtKB-EC"/>
</dbReference>
<keyword evidence="5" id="KW-0030">Aminoacyl-tRNA synthetase</keyword>
<evidence type="ECO:0000256" key="4">
    <source>
        <dbReference type="ARBA" id="ARBA00022917"/>
    </source>
</evidence>
<reference evidence="7" key="1">
    <citation type="submission" date="2021-03" db="EMBL/GenBank/DDBJ databases">
        <title>novel species isolated from a fishpond in China.</title>
        <authorList>
            <person name="Lu H."/>
            <person name="Cai Z."/>
        </authorList>
    </citation>
    <scope>NUCLEOTIDE SEQUENCE</scope>
    <source>
        <strain evidence="7">JCM 30855</strain>
    </source>
</reference>
<dbReference type="InterPro" id="IPR036621">
    <property type="entry name" value="Anticodon-bd_dom_sf"/>
</dbReference>
<proteinExistence type="predicted"/>
<dbReference type="InterPro" id="IPR004154">
    <property type="entry name" value="Anticodon-bd"/>
</dbReference>
<dbReference type="PANTHER" id="PTHR42753">
    <property type="entry name" value="MITOCHONDRIAL RIBOSOME PROTEIN L39/PROLYL-TRNA LIGASE FAMILY MEMBER"/>
    <property type="match status" value="1"/>
</dbReference>
<evidence type="ECO:0000256" key="2">
    <source>
        <dbReference type="ARBA" id="ARBA00022598"/>
    </source>
</evidence>
<keyword evidence="3" id="KW-0547">Nucleotide-binding</keyword>
<keyword evidence="1" id="KW-0963">Cytoplasm</keyword>
<name>A0A939DTH2_9ALTE</name>
<evidence type="ECO:0000259" key="6">
    <source>
        <dbReference type="Pfam" id="PF03129"/>
    </source>
</evidence>
<dbReference type="Pfam" id="PF03129">
    <property type="entry name" value="HGTP_anticodon"/>
    <property type="match status" value="1"/>
</dbReference>
<dbReference type="Gene3D" id="3.30.930.10">
    <property type="entry name" value="Bira Bifunctional Protein, Domain 2"/>
    <property type="match status" value="1"/>
</dbReference>
<feature type="domain" description="Anticodon-binding" evidence="6">
    <location>
        <begin position="62"/>
        <end position="103"/>
    </location>
</feature>
<dbReference type="Proteomes" id="UP000664654">
    <property type="component" value="Unassembled WGS sequence"/>
</dbReference>
<keyword evidence="2 7" id="KW-0436">Ligase</keyword>
<evidence type="ECO:0000256" key="5">
    <source>
        <dbReference type="ARBA" id="ARBA00023146"/>
    </source>
</evidence>
<evidence type="ECO:0000313" key="7">
    <source>
        <dbReference type="EMBL" id="MBN7828027.1"/>
    </source>
</evidence>
<dbReference type="InterPro" id="IPR050062">
    <property type="entry name" value="Pro-tRNA_synthetase"/>
</dbReference>
<dbReference type="GO" id="GO:0005829">
    <property type="term" value="C:cytosol"/>
    <property type="evidence" value="ECO:0007669"/>
    <property type="project" value="TreeGrafter"/>
</dbReference>
<keyword evidence="8" id="KW-1185">Reference proteome</keyword>
<keyword evidence="4" id="KW-0648">Protein biosynthesis</keyword>
<protein>
    <submittedName>
        <fullName evidence="7">Proline--tRNA ligase</fullName>
        <ecNumber evidence="7">6.1.1.15</ecNumber>
    </submittedName>
</protein>
<sequence>IFQLGEKYSQAMNCGVLTESGKHQVLTMGCYGIGVSRIVAAAIEQNHDKYGIIWPDAIAPFKVALIPMNMHKSHRIQEAAEALYNALQQAGIEVMFDDRKERP</sequence>
<gene>
    <name evidence="7" type="ORF">J0A66_22595</name>
</gene>
<dbReference type="PANTHER" id="PTHR42753:SF2">
    <property type="entry name" value="PROLINE--TRNA LIGASE"/>
    <property type="match status" value="1"/>
</dbReference>
<comment type="caution">
    <text evidence="7">The sequence shown here is derived from an EMBL/GenBank/DDBJ whole genome shotgun (WGS) entry which is preliminary data.</text>
</comment>
<dbReference type="EC" id="6.1.1.15" evidence="7"/>
<dbReference type="EMBL" id="JAFKCV010000283">
    <property type="protein sequence ID" value="MBN7828027.1"/>
    <property type="molecule type" value="Genomic_DNA"/>
</dbReference>
<evidence type="ECO:0000313" key="8">
    <source>
        <dbReference type="Proteomes" id="UP000664654"/>
    </source>
</evidence>
<accession>A0A939DTH2</accession>
<dbReference type="InterPro" id="IPR045864">
    <property type="entry name" value="aa-tRNA-synth_II/BPL/LPL"/>
</dbReference>
<feature type="non-terminal residue" evidence="7">
    <location>
        <position position="1"/>
    </location>
</feature>
<dbReference type="AlphaFoldDB" id="A0A939DTH2"/>
<evidence type="ECO:0000256" key="1">
    <source>
        <dbReference type="ARBA" id="ARBA00022490"/>
    </source>
</evidence>
<feature type="non-terminal residue" evidence="7">
    <location>
        <position position="103"/>
    </location>
</feature>
<dbReference type="GO" id="GO:0006433">
    <property type="term" value="P:prolyl-tRNA aminoacylation"/>
    <property type="evidence" value="ECO:0007669"/>
    <property type="project" value="TreeGrafter"/>
</dbReference>
<dbReference type="SUPFAM" id="SSF52954">
    <property type="entry name" value="Class II aaRS ABD-related"/>
    <property type="match status" value="1"/>
</dbReference>
<keyword evidence="3" id="KW-0067">ATP-binding</keyword>
<dbReference type="RefSeq" id="WP_241264393.1">
    <property type="nucleotide sequence ID" value="NZ_JAFKCV010000283.1"/>
</dbReference>
<organism evidence="7 8">
    <name type="scientific">Bowmanella dokdonensis</name>
    <dbReference type="NCBI Taxonomy" id="751969"/>
    <lineage>
        <taxon>Bacteria</taxon>
        <taxon>Pseudomonadati</taxon>
        <taxon>Pseudomonadota</taxon>
        <taxon>Gammaproteobacteria</taxon>
        <taxon>Alteromonadales</taxon>
        <taxon>Alteromonadaceae</taxon>
        <taxon>Bowmanella</taxon>
    </lineage>
</organism>
<evidence type="ECO:0000256" key="3">
    <source>
        <dbReference type="ARBA" id="ARBA00022840"/>
    </source>
</evidence>
<dbReference type="GO" id="GO:0005524">
    <property type="term" value="F:ATP binding"/>
    <property type="evidence" value="ECO:0007669"/>
    <property type="project" value="UniProtKB-KW"/>
</dbReference>
<dbReference type="SUPFAM" id="SSF55681">
    <property type="entry name" value="Class II aaRS and biotin synthetases"/>
    <property type="match status" value="1"/>
</dbReference>
<dbReference type="Gene3D" id="3.40.50.800">
    <property type="entry name" value="Anticodon-binding domain"/>
    <property type="match status" value="1"/>
</dbReference>